<dbReference type="RefSeq" id="WP_142929795.1">
    <property type="nucleotide sequence ID" value="NZ_ML660111.1"/>
</dbReference>
<name>A0A545SQY1_9GAMM</name>
<comment type="caution">
    <text evidence="1">The sequence shown here is derived from an EMBL/GenBank/DDBJ whole genome shotgun (WGS) entry which is preliminary data.</text>
</comment>
<dbReference type="Proteomes" id="UP000319732">
    <property type="component" value="Unassembled WGS sequence"/>
</dbReference>
<evidence type="ECO:0000313" key="2">
    <source>
        <dbReference type="Proteomes" id="UP000319732"/>
    </source>
</evidence>
<protein>
    <submittedName>
        <fullName evidence="1">SPOR domain-containing protein</fullName>
    </submittedName>
</protein>
<gene>
    <name evidence="1" type="ORF">FKG94_25550</name>
</gene>
<dbReference type="InterPro" id="IPR036680">
    <property type="entry name" value="SPOR-like_sf"/>
</dbReference>
<dbReference type="AlphaFoldDB" id="A0A545SQY1"/>
<dbReference type="GO" id="GO:0042834">
    <property type="term" value="F:peptidoglycan binding"/>
    <property type="evidence" value="ECO:0007669"/>
    <property type="project" value="InterPro"/>
</dbReference>
<accession>A0A545SQY1</accession>
<organism evidence="1 2">
    <name type="scientific">Exilibacterium tricleocarpae</name>
    <dbReference type="NCBI Taxonomy" id="2591008"/>
    <lineage>
        <taxon>Bacteria</taxon>
        <taxon>Pseudomonadati</taxon>
        <taxon>Pseudomonadota</taxon>
        <taxon>Gammaproteobacteria</taxon>
        <taxon>Cellvibrionales</taxon>
        <taxon>Cellvibrionaceae</taxon>
        <taxon>Exilibacterium</taxon>
    </lineage>
</organism>
<proteinExistence type="predicted"/>
<keyword evidence="2" id="KW-1185">Reference proteome</keyword>
<evidence type="ECO:0000313" key="1">
    <source>
        <dbReference type="EMBL" id="TQV67296.1"/>
    </source>
</evidence>
<sequence>MRWIFLTLLLANGVILAWQLLRDPEPQAPAVTAKPVVAEREGVEWLTLLSELEGQALADMLREKGRLQLTENTGAVQGEPLCTLVGPFEKLLRAEYFIERMAALEIAAEIQDVEIPGEVGYWVYLPPEVSRKEALRRLHELQAKGVDSYVIPKGELANGISFGMFSQEALALRRQEDMVNRGYAAEIKEMARTYKETWALLRPDQAAKISEELWFQVTADNPGIERRQNFCPTVASTDNFQ</sequence>
<dbReference type="EMBL" id="VHSG01000035">
    <property type="protein sequence ID" value="TQV67296.1"/>
    <property type="molecule type" value="Genomic_DNA"/>
</dbReference>
<reference evidence="1 2" key="1">
    <citation type="submission" date="2019-06" db="EMBL/GenBank/DDBJ databases">
        <title>Whole genome sequence for Cellvibrionaceae sp. R142.</title>
        <authorList>
            <person name="Wang G."/>
        </authorList>
    </citation>
    <scope>NUCLEOTIDE SEQUENCE [LARGE SCALE GENOMIC DNA]</scope>
    <source>
        <strain evidence="1 2">R142</strain>
    </source>
</reference>
<dbReference type="SUPFAM" id="SSF110997">
    <property type="entry name" value="Sporulation related repeat"/>
    <property type="match status" value="1"/>
</dbReference>
<dbReference type="OrthoDB" id="6193567at2"/>